<sequence>MAFDKLWKIEQVLLLLSHGNASVERGFSVNRQIEVENLEEKTYVAQRLGCDHLNSVGGIQNVVITKALLLSAAGARQKYHKYLDEQKRLKENESKTLKRKSLVDSWLENDLSVDKALDEQADSSSIRSRTSTHSTSNEHKGLSMPRLQSFSPGQVFNCSTGMQVLVVPSKDDHVLEVNVT</sequence>
<feature type="compositionally biased region" description="Low complexity" evidence="1">
    <location>
        <begin position="123"/>
        <end position="135"/>
    </location>
</feature>
<organism evidence="2 3">
    <name type="scientific">Acipenser ruthenus</name>
    <name type="common">Sterlet sturgeon</name>
    <dbReference type="NCBI Taxonomy" id="7906"/>
    <lineage>
        <taxon>Eukaryota</taxon>
        <taxon>Metazoa</taxon>
        <taxon>Chordata</taxon>
        <taxon>Craniata</taxon>
        <taxon>Vertebrata</taxon>
        <taxon>Euteleostomi</taxon>
        <taxon>Actinopterygii</taxon>
        <taxon>Chondrostei</taxon>
        <taxon>Acipenseriformes</taxon>
        <taxon>Acipenseridae</taxon>
        <taxon>Acipenser</taxon>
    </lineage>
</organism>
<feature type="region of interest" description="Disordered" evidence="1">
    <location>
        <begin position="118"/>
        <end position="146"/>
    </location>
</feature>
<dbReference type="EMBL" id="SCEB01000443">
    <property type="protein sequence ID" value="RXM99180.1"/>
    <property type="molecule type" value="Genomic_DNA"/>
</dbReference>
<evidence type="ECO:0000256" key="1">
    <source>
        <dbReference type="SAM" id="MobiDB-lite"/>
    </source>
</evidence>
<evidence type="ECO:0000313" key="3">
    <source>
        <dbReference type="Proteomes" id="UP000289886"/>
    </source>
</evidence>
<name>A0A662YR21_ACIRT</name>
<reference evidence="2 3" key="1">
    <citation type="submission" date="2019-01" db="EMBL/GenBank/DDBJ databases">
        <title>Draft Genome and Complete Hox-Cluster Characterization of the Sterlet Sturgeon (Acipenser ruthenus).</title>
        <authorList>
            <person name="Wei Q."/>
        </authorList>
    </citation>
    <scope>NUCLEOTIDE SEQUENCE [LARGE SCALE GENOMIC DNA]</scope>
    <source>
        <strain evidence="2">WHYD16114868_AA</strain>
        <tissue evidence="2">Blood</tissue>
    </source>
</reference>
<evidence type="ECO:0000313" key="2">
    <source>
        <dbReference type="EMBL" id="RXM99180.1"/>
    </source>
</evidence>
<dbReference type="Proteomes" id="UP000289886">
    <property type="component" value="Unassembled WGS sequence"/>
</dbReference>
<keyword evidence="3" id="KW-1185">Reference proteome</keyword>
<gene>
    <name evidence="2" type="ORF">EOD39_11987</name>
</gene>
<proteinExistence type="predicted"/>
<dbReference type="AlphaFoldDB" id="A0A662YR21"/>
<comment type="caution">
    <text evidence="2">The sequence shown here is derived from an EMBL/GenBank/DDBJ whole genome shotgun (WGS) entry which is preliminary data.</text>
</comment>
<accession>A0A662YR21</accession>
<protein>
    <submittedName>
        <fullName evidence="2">Trafficking protein particle complex subunit 10</fullName>
    </submittedName>
</protein>